<accession>A0ACB8FAV1</accession>
<dbReference type="EMBL" id="CM037621">
    <property type="protein sequence ID" value="KAH8002283.1"/>
    <property type="molecule type" value="Genomic_DNA"/>
</dbReference>
<name>A0ACB8FAV1_9SAUR</name>
<comment type="caution">
    <text evidence="1">The sequence shown here is derived from an EMBL/GenBank/DDBJ whole genome shotgun (WGS) entry which is preliminary data.</text>
</comment>
<gene>
    <name evidence="1" type="ORF">K3G42_022148</name>
</gene>
<keyword evidence="2" id="KW-1185">Reference proteome</keyword>
<sequence>MARRIRERALAGYYVDVFDMAKPSGQPGVTGPCFLWEIVTIGMTIRSASHSATARWDVIEQRIWTLKVQAFTKQGQARGQRAGGAKKGRGRLDCTSWGSKFEVLVREQSHANGIVPWHVATFGFSTF</sequence>
<dbReference type="Proteomes" id="UP000827872">
    <property type="component" value="Linkage Group LG08"/>
</dbReference>
<proteinExistence type="predicted"/>
<evidence type="ECO:0000313" key="1">
    <source>
        <dbReference type="EMBL" id="KAH8002283.1"/>
    </source>
</evidence>
<protein>
    <submittedName>
        <fullName evidence="1">Uncharacterized protein</fullName>
    </submittedName>
</protein>
<reference evidence="1" key="1">
    <citation type="submission" date="2021-08" db="EMBL/GenBank/DDBJ databases">
        <title>The first chromosome-level gecko genome reveals the dynamic sex chromosomes of Neotropical dwarf geckos (Sphaerodactylidae: Sphaerodactylus).</title>
        <authorList>
            <person name="Pinto B.J."/>
            <person name="Keating S.E."/>
            <person name="Gamble T."/>
        </authorList>
    </citation>
    <scope>NUCLEOTIDE SEQUENCE</scope>
    <source>
        <strain evidence="1">TG3544</strain>
    </source>
</reference>
<evidence type="ECO:0000313" key="2">
    <source>
        <dbReference type="Proteomes" id="UP000827872"/>
    </source>
</evidence>
<organism evidence="1 2">
    <name type="scientific">Sphaerodactylus townsendi</name>
    <dbReference type="NCBI Taxonomy" id="933632"/>
    <lineage>
        <taxon>Eukaryota</taxon>
        <taxon>Metazoa</taxon>
        <taxon>Chordata</taxon>
        <taxon>Craniata</taxon>
        <taxon>Vertebrata</taxon>
        <taxon>Euteleostomi</taxon>
        <taxon>Lepidosauria</taxon>
        <taxon>Squamata</taxon>
        <taxon>Bifurcata</taxon>
        <taxon>Gekkota</taxon>
        <taxon>Sphaerodactylidae</taxon>
        <taxon>Sphaerodactylus</taxon>
    </lineage>
</organism>